<evidence type="ECO:0000313" key="8">
    <source>
        <dbReference type="EMBL" id="TPX30594.1"/>
    </source>
</evidence>
<organism evidence="8 9">
    <name type="scientific">Synchytrium microbalum</name>
    <dbReference type="NCBI Taxonomy" id="1806994"/>
    <lineage>
        <taxon>Eukaryota</taxon>
        <taxon>Fungi</taxon>
        <taxon>Fungi incertae sedis</taxon>
        <taxon>Chytridiomycota</taxon>
        <taxon>Chytridiomycota incertae sedis</taxon>
        <taxon>Chytridiomycetes</taxon>
        <taxon>Synchytriales</taxon>
        <taxon>Synchytriaceae</taxon>
        <taxon>Synchytrium</taxon>
    </lineage>
</organism>
<dbReference type="SMART" id="SM00865">
    <property type="entry name" value="Tubulin_C"/>
    <property type="match status" value="1"/>
</dbReference>
<feature type="domain" description="Tubulin/FtsZ 2-layer sandwich" evidence="7">
    <location>
        <begin position="285"/>
        <end position="420"/>
    </location>
</feature>
<dbReference type="Pfam" id="PF03953">
    <property type="entry name" value="Tubulin_C"/>
    <property type="match status" value="1"/>
</dbReference>
<dbReference type="GO" id="GO:0005525">
    <property type="term" value="F:GTP binding"/>
    <property type="evidence" value="ECO:0007669"/>
    <property type="project" value="UniProtKB-UniRule"/>
</dbReference>
<keyword evidence="4 5" id="KW-0342">GTP-binding</keyword>
<evidence type="ECO:0000256" key="1">
    <source>
        <dbReference type="ARBA" id="ARBA00009636"/>
    </source>
</evidence>
<dbReference type="InterPro" id="IPR017975">
    <property type="entry name" value="Tubulin_CS"/>
</dbReference>
<evidence type="ECO:0000256" key="2">
    <source>
        <dbReference type="ARBA" id="ARBA00022701"/>
    </source>
</evidence>
<dbReference type="AlphaFoldDB" id="A0A507BXS5"/>
<dbReference type="InterPro" id="IPR003008">
    <property type="entry name" value="Tubulin_FtsZ_GTPase"/>
</dbReference>
<feature type="domain" description="Tubulin/FtsZ GTPase" evidence="6">
    <location>
        <begin position="55"/>
        <end position="283"/>
    </location>
</feature>
<sequence length="463" mass="51620">MSQSIIVSVGQAGNQIGTRFWDKVLLEHAKSNTKGVYDDAMSSFFRNVDPRRGRQCIPIGDGNGQIVGLRARAVLVDMEEGVISQTMKTPLGELFDEHQRITSNSGSGNNWAVGYAHYGPLYRETLLDSFRKEAEYCDSLQSFFMINSLGGGTGSGLGSYIMELLADEFPETYRFSTVICPSGDDDVVTSPYNSILSLAKHIEHADCILPIENQALFDICDRITSKPETSTRKTNSAITDPGDKVFGGLVGPGAISKPKPWDAMNNIVANLLLNMTSSMRFEGSLNVDINDIVTNLVPFPRLKFLVSSMTPLFSLSDIRVPPRRLDQMFVDAFSRESQLIKADPKSNTYLACALMVRGDVEISDVRRNIDKMKATLRFAEWNQEGWKTGLCSQPALGQQFNLLTLANNCCITTTLSEMRTRCLKLYNRRANLHHYTPHIELSQFKSSLQETLNVIKQYNKHAK</sequence>
<dbReference type="InterPro" id="IPR036525">
    <property type="entry name" value="Tubulin/FtsZ_GTPase_sf"/>
</dbReference>
<reference evidence="8 9" key="1">
    <citation type="journal article" date="2019" name="Sci. Rep.">
        <title>Comparative genomics of chytrid fungi reveal insights into the obligate biotrophic and pathogenic lifestyle of Synchytrium endobioticum.</title>
        <authorList>
            <person name="van de Vossenberg B.T.L.H."/>
            <person name="Warris S."/>
            <person name="Nguyen H.D.T."/>
            <person name="van Gent-Pelzer M.P.E."/>
            <person name="Joly D.L."/>
            <person name="van de Geest H.C."/>
            <person name="Bonants P.J.M."/>
            <person name="Smith D.S."/>
            <person name="Levesque C.A."/>
            <person name="van der Lee T.A.J."/>
        </authorList>
    </citation>
    <scope>NUCLEOTIDE SEQUENCE [LARGE SCALE GENOMIC DNA]</scope>
    <source>
        <strain evidence="8 9">JEL517</strain>
    </source>
</reference>
<dbReference type="GO" id="GO:0007017">
    <property type="term" value="P:microtubule-based process"/>
    <property type="evidence" value="ECO:0007669"/>
    <property type="project" value="InterPro"/>
</dbReference>
<dbReference type="GeneID" id="42007115"/>
<evidence type="ECO:0000256" key="3">
    <source>
        <dbReference type="ARBA" id="ARBA00022741"/>
    </source>
</evidence>
<evidence type="ECO:0000256" key="5">
    <source>
        <dbReference type="RuleBase" id="RU000352"/>
    </source>
</evidence>
<dbReference type="InterPro" id="IPR008280">
    <property type="entry name" value="Tub_FtsZ_C"/>
</dbReference>
<keyword evidence="3 5" id="KW-0547">Nucleotide-binding</keyword>
<keyword evidence="2 5" id="KW-0493">Microtubule</keyword>
<dbReference type="PRINTS" id="PR01161">
    <property type="entry name" value="TUBULIN"/>
</dbReference>
<proteinExistence type="inferred from homology"/>
<dbReference type="FunFam" id="3.40.50.1440:FF:000017">
    <property type="entry name" value="Tubulin epsilon chain"/>
    <property type="match status" value="1"/>
</dbReference>
<dbReference type="SUPFAM" id="SSF52490">
    <property type="entry name" value="Tubulin nucleotide-binding domain-like"/>
    <property type="match status" value="1"/>
</dbReference>
<accession>A0A507BXS5</accession>
<dbReference type="InterPro" id="IPR000217">
    <property type="entry name" value="Tubulin"/>
</dbReference>
<gene>
    <name evidence="8" type="ORF">SmJEL517_g05892</name>
</gene>
<evidence type="ECO:0000259" key="6">
    <source>
        <dbReference type="SMART" id="SM00864"/>
    </source>
</evidence>
<name>A0A507BXS5_9FUNG</name>
<dbReference type="RefSeq" id="XP_031022228.1">
    <property type="nucleotide sequence ID" value="XM_031171818.1"/>
</dbReference>
<dbReference type="Gene3D" id="3.40.50.1440">
    <property type="entry name" value="Tubulin/FtsZ, GTPase domain"/>
    <property type="match status" value="1"/>
</dbReference>
<dbReference type="EMBL" id="QEAO01000063">
    <property type="protein sequence ID" value="TPX30594.1"/>
    <property type="molecule type" value="Genomic_DNA"/>
</dbReference>
<dbReference type="OrthoDB" id="1662883at2759"/>
<protein>
    <recommendedName>
        <fullName evidence="10">Tubulin/FtsZ GTPase domain-containing protein</fullName>
    </recommendedName>
</protein>
<dbReference type="Proteomes" id="UP000319731">
    <property type="component" value="Unassembled WGS sequence"/>
</dbReference>
<evidence type="ECO:0000256" key="4">
    <source>
        <dbReference type="ARBA" id="ARBA00023134"/>
    </source>
</evidence>
<dbReference type="CDD" id="cd02190">
    <property type="entry name" value="epsilon_tubulin"/>
    <property type="match status" value="1"/>
</dbReference>
<dbReference type="SMART" id="SM00864">
    <property type="entry name" value="Tubulin"/>
    <property type="match status" value="1"/>
</dbReference>
<dbReference type="SUPFAM" id="SSF55307">
    <property type="entry name" value="Tubulin C-terminal domain-like"/>
    <property type="match status" value="1"/>
</dbReference>
<evidence type="ECO:0000259" key="7">
    <source>
        <dbReference type="SMART" id="SM00865"/>
    </source>
</evidence>
<evidence type="ECO:0000313" key="9">
    <source>
        <dbReference type="Proteomes" id="UP000319731"/>
    </source>
</evidence>
<dbReference type="PRINTS" id="PR01519">
    <property type="entry name" value="EPSLNTUBULIN"/>
</dbReference>
<comment type="similarity">
    <text evidence="1 5">Belongs to the tubulin family.</text>
</comment>
<evidence type="ECO:0008006" key="10">
    <source>
        <dbReference type="Google" id="ProtNLM"/>
    </source>
</evidence>
<dbReference type="Pfam" id="PF00091">
    <property type="entry name" value="Tubulin"/>
    <property type="match status" value="1"/>
</dbReference>
<dbReference type="PANTHER" id="PTHR11588">
    <property type="entry name" value="TUBULIN"/>
    <property type="match status" value="1"/>
</dbReference>
<dbReference type="GO" id="GO:0005874">
    <property type="term" value="C:microtubule"/>
    <property type="evidence" value="ECO:0007669"/>
    <property type="project" value="UniProtKB-KW"/>
</dbReference>
<comment type="caution">
    <text evidence="8">The sequence shown here is derived from an EMBL/GenBank/DDBJ whole genome shotgun (WGS) entry which is preliminary data.</text>
</comment>
<dbReference type="InterPro" id="IPR004057">
    <property type="entry name" value="Epsilon_tubulin"/>
</dbReference>
<dbReference type="STRING" id="1806994.A0A507BXS5"/>
<dbReference type="PROSITE" id="PS00227">
    <property type="entry name" value="TUBULIN"/>
    <property type="match status" value="1"/>
</dbReference>
<dbReference type="InterPro" id="IPR018316">
    <property type="entry name" value="Tubulin/FtsZ_2-layer-sand-dom"/>
</dbReference>
<keyword evidence="9" id="KW-1185">Reference proteome</keyword>